<reference evidence="2" key="1">
    <citation type="submission" date="2016-11" db="UniProtKB">
        <authorList>
            <consortium name="WormBaseParasite"/>
        </authorList>
    </citation>
    <scope>IDENTIFICATION</scope>
</reference>
<dbReference type="WBParaSite" id="Hba_13565">
    <property type="protein sequence ID" value="Hba_13565"/>
    <property type="gene ID" value="Hba_13565"/>
</dbReference>
<accession>A0A1I7X811</accession>
<proteinExistence type="predicted"/>
<sequence>MEETCSLVHRLEEKYLEDDDSYVDQDIILTNFTGSSPCKMASKRALELIVLNHMNITHVGDTSRFASLVQHVAEVSSKELYDGEL</sequence>
<organism evidence="1 2">
    <name type="scientific">Heterorhabditis bacteriophora</name>
    <name type="common">Entomopathogenic nematode worm</name>
    <dbReference type="NCBI Taxonomy" id="37862"/>
    <lineage>
        <taxon>Eukaryota</taxon>
        <taxon>Metazoa</taxon>
        <taxon>Ecdysozoa</taxon>
        <taxon>Nematoda</taxon>
        <taxon>Chromadorea</taxon>
        <taxon>Rhabditida</taxon>
        <taxon>Rhabditina</taxon>
        <taxon>Rhabditomorpha</taxon>
        <taxon>Strongyloidea</taxon>
        <taxon>Heterorhabditidae</taxon>
        <taxon>Heterorhabditis</taxon>
    </lineage>
</organism>
<dbReference type="AlphaFoldDB" id="A0A1I7X811"/>
<evidence type="ECO:0000313" key="2">
    <source>
        <dbReference type="WBParaSite" id="Hba_13565"/>
    </source>
</evidence>
<keyword evidence="1" id="KW-1185">Reference proteome</keyword>
<evidence type="ECO:0000313" key="1">
    <source>
        <dbReference type="Proteomes" id="UP000095283"/>
    </source>
</evidence>
<name>A0A1I7X811_HETBA</name>
<protein>
    <submittedName>
        <fullName evidence="2">DNA-directed RNA polymerase</fullName>
    </submittedName>
</protein>
<dbReference type="Proteomes" id="UP000095283">
    <property type="component" value="Unplaced"/>
</dbReference>